<dbReference type="Gene3D" id="3.40.50.150">
    <property type="entry name" value="Vaccinia Virus protein VP39"/>
    <property type="match status" value="1"/>
</dbReference>
<dbReference type="AlphaFoldDB" id="K2BV90"/>
<protein>
    <recommendedName>
        <fullName evidence="4">Methyltransferase type 11 domain-containing protein</fullName>
    </recommendedName>
</protein>
<feature type="domain" description="Methyltransferase type 11" evidence="4">
    <location>
        <begin position="50"/>
        <end position="146"/>
    </location>
</feature>
<dbReference type="CDD" id="cd02440">
    <property type="entry name" value="AdoMet_MTases"/>
    <property type="match status" value="1"/>
</dbReference>
<comment type="caution">
    <text evidence="5">The sequence shown here is derived from an EMBL/GenBank/DDBJ whole genome shotgun (WGS) entry which is preliminary data.</text>
</comment>
<dbReference type="InterPro" id="IPR029063">
    <property type="entry name" value="SAM-dependent_MTases_sf"/>
</dbReference>
<name>K2BV90_9BACT</name>
<comment type="similarity">
    <text evidence="1">Belongs to the methyltransferase superfamily.</text>
</comment>
<dbReference type="Pfam" id="PF08241">
    <property type="entry name" value="Methyltransf_11"/>
    <property type="match status" value="1"/>
</dbReference>
<dbReference type="SUPFAM" id="SSF53335">
    <property type="entry name" value="S-adenosyl-L-methionine-dependent methyltransferases"/>
    <property type="match status" value="1"/>
</dbReference>
<evidence type="ECO:0000259" key="4">
    <source>
        <dbReference type="Pfam" id="PF08241"/>
    </source>
</evidence>
<keyword evidence="2" id="KW-0489">Methyltransferase</keyword>
<dbReference type="GO" id="GO:0032259">
    <property type="term" value="P:methylation"/>
    <property type="evidence" value="ECO:0007669"/>
    <property type="project" value="UniProtKB-KW"/>
</dbReference>
<evidence type="ECO:0000256" key="3">
    <source>
        <dbReference type="ARBA" id="ARBA00022679"/>
    </source>
</evidence>
<dbReference type="PANTHER" id="PTHR44942">
    <property type="entry name" value="METHYLTRANSF_11 DOMAIN-CONTAINING PROTEIN"/>
    <property type="match status" value="1"/>
</dbReference>
<evidence type="ECO:0000256" key="1">
    <source>
        <dbReference type="ARBA" id="ARBA00008361"/>
    </source>
</evidence>
<dbReference type="EMBL" id="AMFJ01021650">
    <property type="protein sequence ID" value="EKD66129.1"/>
    <property type="molecule type" value="Genomic_DNA"/>
</dbReference>
<gene>
    <name evidence="5" type="ORF">ACD_49C00064G0032</name>
</gene>
<accession>K2BV90</accession>
<organism evidence="5">
    <name type="scientific">uncultured bacterium</name>
    <name type="common">gcode 4</name>
    <dbReference type="NCBI Taxonomy" id="1234023"/>
    <lineage>
        <taxon>Bacteria</taxon>
        <taxon>environmental samples</taxon>
    </lineage>
</organism>
<evidence type="ECO:0000256" key="2">
    <source>
        <dbReference type="ARBA" id="ARBA00022603"/>
    </source>
</evidence>
<proteinExistence type="inferred from homology"/>
<reference evidence="5" key="1">
    <citation type="journal article" date="2012" name="Science">
        <title>Fermentation, hydrogen, and sulfur metabolism in multiple uncultivated bacterial phyla.</title>
        <authorList>
            <person name="Wrighton K.C."/>
            <person name="Thomas B.C."/>
            <person name="Sharon I."/>
            <person name="Miller C.S."/>
            <person name="Castelle C.J."/>
            <person name="VerBerkmoes N.C."/>
            <person name="Wilkins M.J."/>
            <person name="Hettich R.L."/>
            <person name="Lipton M.S."/>
            <person name="Williams K.H."/>
            <person name="Long P.E."/>
            <person name="Banfield J.F."/>
        </authorList>
    </citation>
    <scope>NUCLEOTIDE SEQUENCE [LARGE SCALE GENOMIC DNA]</scope>
</reference>
<dbReference type="InterPro" id="IPR051052">
    <property type="entry name" value="Diverse_substrate_MTase"/>
</dbReference>
<dbReference type="PANTHER" id="PTHR44942:SF4">
    <property type="entry name" value="METHYLTRANSFERASE TYPE 11 DOMAIN-CONTAINING PROTEIN"/>
    <property type="match status" value="1"/>
</dbReference>
<dbReference type="GO" id="GO:0008757">
    <property type="term" value="F:S-adenosylmethionine-dependent methyltransferase activity"/>
    <property type="evidence" value="ECO:0007669"/>
    <property type="project" value="InterPro"/>
</dbReference>
<dbReference type="InterPro" id="IPR013216">
    <property type="entry name" value="Methyltransf_11"/>
</dbReference>
<keyword evidence="3" id="KW-0808">Transferase</keyword>
<sequence>MGKQIKNSLTENSESYYKYASIYEQFSLCEDAPKKVFNFLKPLLKNKKVLDIWCWSGKYISLFAPFCESIIWLDISDKLLDIAKNKTKNMKNVSFLQGSAININLEDSSVWLVYWTWFLWSIQNIENIKKILKEIDRVLAPDGIIYLIENSENGAFEDIRGRSVNPQKPTKQFNDFLLNEWFERISVLESYFLFENSSQANEIFSSIRDDKLQFSIQTNKLEHIISIFRRNK</sequence>
<evidence type="ECO:0000313" key="5">
    <source>
        <dbReference type="EMBL" id="EKD66129.1"/>
    </source>
</evidence>